<proteinExistence type="predicted"/>
<name>A0ABN2EQ22_9ACTN</name>
<dbReference type="RefSeq" id="WP_346101420.1">
    <property type="nucleotide sequence ID" value="NZ_BAAAMU010000003.1"/>
</dbReference>
<comment type="caution">
    <text evidence="2">The sequence shown here is derived from an EMBL/GenBank/DDBJ whole genome shotgun (WGS) entry which is preliminary data.</text>
</comment>
<evidence type="ECO:0000313" key="2">
    <source>
        <dbReference type="EMBL" id="GAA1613772.1"/>
    </source>
</evidence>
<dbReference type="EMBL" id="BAAAMU010000003">
    <property type="protein sequence ID" value="GAA1613772.1"/>
    <property type="molecule type" value="Genomic_DNA"/>
</dbReference>
<organism evidence="2 3">
    <name type="scientific">Nonomuraea maheshkhaliensis</name>
    <dbReference type="NCBI Taxonomy" id="419590"/>
    <lineage>
        <taxon>Bacteria</taxon>
        <taxon>Bacillati</taxon>
        <taxon>Actinomycetota</taxon>
        <taxon>Actinomycetes</taxon>
        <taxon>Streptosporangiales</taxon>
        <taxon>Streptosporangiaceae</taxon>
        <taxon>Nonomuraea</taxon>
    </lineage>
</organism>
<accession>A0ABN2EQ22</accession>
<evidence type="ECO:0000313" key="3">
    <source>
        <dbReference type="Proteomes" id="UP001500064"/>
    </source>
</evidence>
<gene>
    <name evidence="2" type="ORF">GCM10009733_007380</name>
</gene>
<protein>
    <submittedName>
        <fullName evidence="2">Uncharacterized protein</fullName>
    </submittedName>
</protein>
<feature type="region of interest" description="Disordered" evidence="1">
    <location>
        <begin position="1"/>
        <end position="36"/>
    </location>
</feature>
<keyword evidence="3" id="KW-1185">Reference proteome</keyword>
<dbReference type="Proteomes" id="UP001500064">
    <property type="component" value="Unassembled WGS sequence"/>
</dbReference>
<sequence length="102" mass="11263">MTYDHDPQPNATAWDRSRPADDGLTASMRDHHTGRPLTRDDLEAFLRTRMAATAGERLPLLAAGEAEAVAALLDELAARHPGEDLGRLTRELAVRLYDRMGL</sequence>
<evidence type="ECO:0000256" key="1">
    <source>
        <dbReference type="SAM" id="MobiDB-lite"/>
    </source>
</evidence>
<reference evidence="2 3" key="1">
    <citation type="journal article" date="2019" name="Int. J. Syst. Evol. Microbiol.">
        <title>The Global Catalogue of Microorganisms (GCM) 10K type strain sequencing project: providing services to taxonomists for standard genome sequencing and annotation.</title>
        <authorList>
            <consortium name="The Broad Institute Genomics Platform"/>
            <consortium name="The Broad Institute Genome Sequencing Center for Infectious Disease"/>
            <person name="Wu L."/>
            <person name="Ma J."/>
        </authorList>
    </citation>
    <scope>NUCLEOTIDE SEQUENCE [LARGE SCALE GENOMIC DNA]</scope>
    <source>
        <strain evidence="2 3">JCM 13929</strain>
    </source>
</reference>